<feature type="transmembrane region" description="Helical" evidence="2">
    <location>
        <begin position="353"/>
        <end position="373"/>
    </location>
</feature>
<evidence type="ECO:0000313" key="3">
    <source>
        <dbReference type="EMBL" id="RZC75832.1"/>
    </source>
</evidence>
<dbReference type="EMBL" id="CM010723">
    <property type="protein sequence ID" value="RZC75832.1"/>
    <property type="molecule type" value="Genomic_DNA"/>
</dbReference>
<evidence type="ECO:0000256" key="1">
    <source>
        <dbReference type="SAM" id="MobiDB-lite"/>
    </source>
</evidence>
<feature type="compositionally biased region" description="Polar residues" evidence="1">
    <location>
        <begin position="108"/>
        <end position="118"/>
    </location>
</feature>
<name>A0A4Y7KTU6_PAPSO</name>
<dbReference type="PANTHER" id="PTHR33133:SF24">
    <property type="entry name" value="OS01G0800300 PROTEIN"/>
    <property type="match status" value="1"/>
</dbReference>
<accession>A0A4Y7KTU6</accession>
<protein>
    <submittedName>
        <fullName evidence="3">Uncharacterized protein</fullName>
    </submittedName>
</protein>
<keyword evidence="2" id="KW-0812">Transmembrane</keyword>
<dbReference type="SUPFAM" id="SSF56219">
    <property type="entry name" value="DNase I-like"/>
    <property type="match status" value="1"/>
</dbReference>
<feature type="region of interest" description="Disordered" evidence="1">
    <location>
        <begin position="54"/>
        <end position="118"/>
    </location>
</feature>
<organism evidence="3 4">
    <name type="scientific">Papaver somniferum</name>
    <name type="common">Opium poppy</name>
    <dbReference type="NCBI Taxonomy" id="3469"/>
    <lineage>
        <taxon>Eukaryota</taxon>
        <taxon>Viridiplantae</taxon>
        <taxon>Streptophyta</taxon>
        <taxon>Embryophyta</taxon>
        <taxon>Tracheophyta</taxon>
        <taxon>Spermatophyta</taxon>
        <taxon>Magnoliopsida</taxon>
        <taxon>Ranunculales</taxon>
        <taxon>Papaveraceae</taxon>
        <taxon>Papaveroideae</taxon>
        <taxon>Papaver</taxon>
    </lineage>
</organism>
<feature type="compositionally biased region" description="Basic and acidic residues" evidence="1">
    <location>
        <begin position="91"/>
        <end position="107"/>
    </location>
</feature>
<gene>
    <name evidence="3" type="ORF">C5167_000113</name>
</gene>
<feature type="transmembrane region" description="Helical" evidence="2">
    <location>
        <begin position="228"/>
        <end position="250"/>
    </location>
</feature>
<feature type="compositionally biased region" description="Basic and acidic residues" evidence="1">
    <location>
        <begin position="66"/>
        <end position="76"/>
    </location>
</feature>
<feature type="transmembrane region" description="Helical" evidence="2">
    <location>
        <begin position="316"/>
        <end position="341"/>
    </location>
</feature>
<sequence length="397" mass="43984">MQEEIKNCIVRKTQGNIAIRIDGTNNPLRKNGAEPNNENLSPFRLPHQMMITPPVPQKKHPTPARENQRVTEEGARMRRKSLTLFNTIHKLQQEAKSRDKDKNKEEQNQTSQGLGKPATQNHLKHLLNGHTPDILFLQENKNKHPFIKSFLLQVKYQNMEIVNPTGVIGTAGGLALAWSSKVSLSVLNRTYSQFDVIVTCKMNEEPPKDDGPASAHDSSLSKRILITFVYPLPLMIGAYLANFTLIYLIINVIPIAEMNNAIAVIFAVIYGLFVTVVDAYIIAFWNLANVISVLEPNAHGLSAMKRSKQLLRGKTAAAAALFVSVYSVAVSVILLIENLAMDMDYDIHTIARILLLAFSVIIMTGAKFVGLIGQSSVLYLQELQLSSDPSRGFGCAS</sequence>
<evidence type="ECO:0000256" key="2">
    <source>
        <dbReference type="SAM" id="Phobius"/>
    </source>
</evidence>
<keyword evidence="2" id="KW-1133">Transmembrane helix</keyword>
<dbReference type="AlphaFoldDB" id="A0A4Y7KTU6"/>
<evidence type="ECO:0000313" key="4">
    <source>
        <dbReference type="Proteomes" id="UP000316621"/>
    </source>
</evidence>
<dbReference type="InterPro" id="IPR036691">
    <property type="entry name" value="Endo/exonu/phosph_ase_sf"/>
</dbReference>
<reference evidence="3 4" key="1">
    <citation type="journal article" date="2018" name="Science">
        <title>The opium poppy genome and morphinan production.</title>
        <authorList>
            <person name="Guo L."/>
            <person name="Winzer T."/>
            <person name="Yang X."/>
            <person name="Li Y."/>
            <person name="Ning Z."/>
            <person name="He Z."/>
            <person name="Teodor R."/>
            <person name="Lu Y."/>
            <person name="Bowser T.A."/>
            <person name="Graham I.A."/>
            <person name="Ye K."/>
        </authorList>
    </citation>
    <scope>NUCLEOTIDE SEQUENCE [LARGE SCALE GENOMIC DNA]</scope>
    <source>
        <strain evidence="4">cv. HN1</strain>
        <tissue evidence="3">Leaves</tissue>
    </source>
</reference>
<feature type="transmembrane region" description="Helical" evidence="2">
    <location>
        <begin position="262"/>
        <end position="285"/>
    </location>
</feature>
<dbReference type="PANTHER" id="PTHR33133">
    <property type="entry name" value="OS08G0107100 PROTEIN-RELATED"/>
    <property type="match status" value="1"/>
</dbReference>
<dbReference type="Gramene" id="RZC75832">
    <property type="protein sequence ID" value="RZC75832"/>
    <property type="gene ID" value="C5167_000113"/>
</dbReference>
<keyword evidence="2" id="KW-0472">Membrane</keyword>
<proteinExistence type="predicted"/>
<dbReference type="Proteomes" id="UP000316621">
    <property type="component" value="Chromosome 9"/>
</dbReference>
<keyword evidence="4" id="KW-1185">Reference proteome</keyword>